<dbReference type="PANTHER" id="PTHR34494">
    <property type="entry name" value="PROTEIN CBG25024"/>
    <property type="match status" value="1"/>
</dbReference>
<dbReference type="AlphaFoldDB" id="A0A922I7B4"/>
<accession>A0A922I7B4</accession>
<evidence type="ECO:0000313" key="1">
    <source>
        <dbReference type="EMBL" id="KAH9522797.1"/>
    </source>
</evidence>
<name>A0A922I7B4_DERFA</name>
<evidence type="ECO:0000313" key="2">
    <source>
        <dbReference type="Proteomes" id="UP000790347"/>
    </source>
</evidence>
<reference evidence="1" key="2">
    <citation type="journal article" date="2022" name="Res Sq">
        <title>Comparative Genomics Reveals Insights into the Divergent Evolution of Astigmatic Mites and Household Pest Adaptations.</title>
        <authorList>
            <person name="Xiong Q."/>
            <person name="Wan A.T.-Y."/>
            <person name="Liu X.-Y."/>
            <person name="Fung C.S.-H."/>
            <person name="Xiao X."/>
            <person name="Malainual N."/>
            <person name="Hou J."/>
            <person name="Wang L."/>
            <person name="Wang M."/>
            <person name="Yang K."/>
            <person name="Cui Y."/>
            <person name="Leung E."/>
            <person name="Nong W."/>
            <person name="Shin S.-K."/>
            <person name="Au S."/>
            <person name="Jeong K.Y."/>
            <person name="Chew F.T."/>
            <person name="Hui J."/>
            <person name="Leung T.F."/>
            <person name="Tungtrongchitr A."/>
            <person name="Zhong N."/>
            <person name="Liu Z."/>
            <person name="Tsui S."/>
        </authorList>
    </citation>
    <scope>NUCLEOTIDE SEQUENCE</scope>
    <source>
        <strain evidence="1">Derf</strain>
        <tissue evidence="1">Whole organism</tissue>
    </source>
</reference>
<sequence>MPGGDWIPVLSQMKSFVQVITGDMEGACQTQANFSRECPIVSQNWLVVMGEAAIETQRRCLSTMNDFVDGLPIVGHVKGGIHHLIGDHEGGNRAFKAATRTLVVIGAGAVATIFTGSAVPAGIAAGATFDASDSIIHDEPRELLAAVDKVVNKPTGGNVFDAAMGVVGYGMADYSGSKIKTKMPDNNQVVELGSKMAADIHKLNAGMDPNSAMTSGQAFTLGNEIKALNSEINTIRHGTPVYWDERMKHFMLTIMKENNSKGDTQKKCAIARNYKIKKISDDHNRDPRGNLKKTCELIVRLWFLLLRMPNEFNYTGAIIMNNAHEGLLHSFVRHFNQWNRFIDINDILKRLQPIRNRLDQIMRARNGNEALNFVQQLKSDIESLPNDVWVDVKLALFQVQERIYQFIQRNLTYCQYLGEGINNNGQMQVYFDVGNGQVMAIAVSRQLYDPIFPQDRRPVRSIITIFFMTKKEYEKRKTTILY</sequence>
<proteinExistence type="predicted"/>
<comment type="caution">
    <text evidence="1">The sequence shown here is derived from an EMBL/GenBank/DDBJ whole genome shotgun (WGS) entry which is preliminary data.</text>
</comment>
<dbReference type="EMBL" id="ASGP02000002">
    <property type="protein sequence ID" value="KAH9522797.1"/>
    <property type="molecule type" value="Genomic_DNA"/>
</dbReference>
<keyword evidence="2" id="KW-1185">Reference proteome</keyword>
<organism evidence="1 2">
    <name type="scientific">Dermatophagoides farinae</name>
    <name type="common">American house dust mite</name>
    <dbReference type="NCBI Taxonomy" id="6954"/>
    <lineage>
        <taxon>Eukaryota</taxon>
        <taxon>Metazoa</taxon>
        <taxon>Ecdysozoa</taxon>
        <taxon>Arthropoda</taxon>
        <taxon>Chelicerata</taxon>
        <taxon>Arachnida</taxon>
        <taxon>Acari</taxon>
        <taxon>Acariformes</taxon>
        <taxon>Sarcoptiformes</taxon>
        <taxon>Astigmata</taxon>
        <taxon>Psoroptidia</taxon>
        <taxon>Analgoidea</taxon>
        <taxon>Pyroglyphidae</taxon>
        <taxon>Dermatophagoidinae</taxon>
        <taxon>Dermatophagoides</taxon>
    </lineage>
</organism>
<gene>
    <name evidence="1" type="ORF">DERF_006358</name>
</gene>
<dbReference type="Proteomes" id="UP000790347">
    <property type="component" value="Unassembled WGS sequence"/>
</dbReference>
<reference evidence="1" key="1">
    <citation type="submission" date="2013-05" db="EMBL/GenBank/DDBJ databases">
        <authorList>
            <person name="Yim A.K.Y."/>
            <person name="Chan T.F."/>
            <person name="Ji K.M."/>
            <person name="Liu X.Y."/>
            <person name="Zhou J.W."/>
            <person name="Li R.Q."/>
            <person name="Yang K.Y."/>
            <person name="Li J."/>
            <person name="Li M."/>
            <person name="Law P.T.W."/>
            <person name="Wu Y.L."/>
            <person name="Cai Z.L."/>
            <person name="Qin H."/>
            <person name="Bao Y."/>
            <person name="Leung R.K.K."/>
            <person name="Ng P.K.S."/>
            <person name="Zou J."/>
            <person name="Zhong X.J."/>
            <person name="Ran P.X."/>
            <person name="Zhong N.S."/>
            <person name="Liu Z.G."/>
            <person name="Tsui S.K.W."/>
        </authorList>
    </citation>
    <scope>NUCLEOTIDE SEQUENCE</scope>
    <source>
        <strain evidence="1">Derf</strain>
        <tissue evidence="1">Whole organism</tissue>
    </source>
</reference>
<dbReference type="PANTHER" id="PTHR34494:SF1">
    <property type="entry name" value="PROTEIN CBG25024"/>
    <property type="match status" value="1"/>
</dbReference>
<protein>
    <submittedName>
        <fullName evidence="1">Uncharacterized protein</fullName>
    </submittedName>
</protein>